<dbReference type="GO" id="GO:0005886">
    <property type="term" value="C:plasma membrane"/>
    <property type="evidence" value="ECO:0007669"/>
    <property type="project" value="UniProtKB-SubCell"/>
</dbReference>
<dbReference type="GO" id="GO:0030425">
    <property type="term" value="C:dendrite"/>
    <property type="evidence" value="ECO:0007669"/>
    <property type="project" value="TreeGrafter"/>
</dbReference>
<evidence type="ECO:0000256" key="7">
    <source>
        <dbReference type="ARBA" id="ARBA00023224"/>
    </source>
</evidence>
<dbReference type="Proteomes" id="UP000292052">
    <property type="component" value="Unassembled WGS sequence"/>
</dbReference>
<dbReference type="GO" id="GO:0007635">
    <property type="term" value="P:chemosensory behavior"/>
    <property type="evidence" value="ECO:0007669"/>
    <property type="project" value="TreeGrafter"/>
</dbReference>
<organism evidence="9 10">
    <name type="scientific">Asbolus verrucosus</name>
    <name type="common">Desert ironclad beetle</name>
    <dbReference type="NCBI Taxonomy" id="1661398"/>
    <lineage>
        <taxon>Eukaryota</taxon>
        <taxon>Metazoa</taxon>
        <taxon>Ecdysozoa</taxon>
        <taxon>Arthropoda</taxon>
        <taxon>Hexapoda</taxon>
        <taxon>Insecta</taxon>
        <taxon>Pterygota</taxon>
        <taxon>Neoptera</taxon>
        <taxon>Endopterygota</taxon>
        <taxon>Coleoptera</taxon>
        <taxon>Polyphaga</taxon>
        <taxon>Cucujiformia</taxon>
        <taxon>Tenebrionidae</taxon>
        <taxon>Pimeliinae</taxon>
        <taxon>Asbolus</taxon>
    </lineage>
</organism>
<comment type="similarity">
    <text evidence="8">Belongs to the insect chemoreceptor superfamily. Gustatory receptor (GR) family.</text>
</comment>
<feature type="transmembrane region" description="Helical" evidence="8">
    <location>
        <begin position="154"/>
        <end position="172"/>
    </location>
</feature>
<dbReference type="PANTHER" id="PTHR21143:SF104">
    <property type="entry name" value="GUSTATORY RECEPTOR 8A-RELATED"/>
    <property type="match status" value="1"/>
</dbReference>
<evidence type="ECO:0000313" key="9">
    <source>
        <dbReference type="EMBL" id="RZC42336.1"/>
    </source>
</evidence>
<dbReference type="GO" id="GO:0007165">
    <property type="term" value="P:signal transduction"/>
    <property type="evidence" value="ECO:0007669"/>
    <property type="project" value="UniProtKB-KW"/>
</dbReference>
<dbReference type="AlphaFoldDB" id="A0A482WB00"/>
<keyword evidence="2 8" id="KW-1003">Cell membrane</keyword>
<evidence type="ECO:0000256" key="5">
    <source>
        <dbReference type="ARBA" id="ARBA00023136"/>
    </source>
</evidence>
<feature type="transmembrane region" description="Helical" evidence="8">
    <location>
        <begin position="112"/>
        <end position="134"/>
    </location>
</feature>
<dbReference type="Pfam" id="PF08395">
    <property type="entry name" value="7tm_7"/>
    <property type="match status" value="1"/>
</dbReference>
<feature type="transmembrane region" description="Helical" evidence="8">
    <location>
        <begin position="206"/>
        <end position="229"/>
    </location>
</feature>
<comment type="function">
    <text evidence="8">Gustatory receptor which mediates acceptance or avoidance behavior, depending on its substrates.</text>
</comment>
<dbReference type="GO" id="GO:0043025">
    <property type="term" value="C:neuronal cell body"/>
    <property type="evidence" value="ECO:0007669"/>
    <property type="project" value="TreeGrafter"/>
</dbReference>
<keyword evidence="6 8" id="KW-0675">Receptor</keyword>
<name>A0A482WB00_ASBVE</name>
<comment type="subcellular location">
    <subcellularLocation>
        <location evidence="1 8">Cell membrane</location>
        <topology evidence="1 8">Multi-pass membrane protein</topology>
    </subcellularLocation>
</comment>
<comment type="caution">
    <text evidence="9">The sequence shown here is derived from an EMBL/GenBank/DDBJ whole genome shotgun (WGS) entry which is preliminary data.</text>
</comment>
<feature type="transmembrane region" description="Helical" evidence="8">
    <location>
        <begin position="70"/>
        <end position="91"/>
    </location>
</feature>
<evidence type="ECO:0000256" key="6">
    <source>
        <dbReference type="ARBA" id="ARBA00023170"/>
    </source>
</evidence>
<dbReference type="EMBL" id="QDEB01009032">
    <property type="protein sequence ID" value="RZC42336.1"/>
    <property type="molecule type" value="Genomic_DNA"/>
</dbReference>
<evidence type="ECO:0000256" key="2">
    <source>
        <dbReference type="ARBA" id="ARBA00022475"/>
    </source>
</evidence>
<evidence type="ECO:0000256" key="8">
    <source>
        <dbReference type="RuleBase" id="RU363108"/>
    </source>
</evidence>
<feature type="transmembrane region" description="Helical" evidence="8">
    <location>
        <begin position="315"/>
        <end position="333"/>
    </location>
</feature>
<gene>
    <name evidence="9" type="ORF">BDFB_010953</name>
</gene>
<dbReference type="OrthoDB" id="6478931at2759"/>
<proteinExistence type="inferred from homology"/>
<evidence type="ECO:0000313" key="10">
    <source>
        <dbReference type="Proteomes" id="UP000292052"/>
    </source>
</evidence>
<reference evidence="9 10" key="1">
    <citation type="submission" date="2017-03" db="EMBL/GenBank/DDBJ databases">
        <title>Genome of the blue death feigning beetle - Asbolus verrucosus.</title>
        <authorList>
            <person name="Rider S.D."/>
        </authorList>
    </citation>
    <scope>NUCLEOTIDE SEQUENCE [LARGE SCALE GENOMIC DNA]</scope>
    <source>
        <strain evidence="9">Butters</strain>
        <tissue evidence="9">Head and leg muscle</tissue>
    </source>
</reference>
<dbReference type="GO" id="GO:0050909">
    <property type="term" value="P:sensory perception of taste"/>
    <property type="evidence" value="ECO:0007669"/>
    <property type="project" value="InterPro"/>
</dbReference>
<sequence length="336" mass="39550">MLDCLFKIGRILALTPSTVNHTTPSLFRKAYQFLIFTIYTACLILTKIYIKEYYMRYMSPYKVLLICLNINYYVYNFYVLVIVMVTKRQLWMRLLVNLKNIDCQIKQGSFKLILILAHVAFFIVTSAGIYLYLIVFGLTYTELNIIDCFENYSLFFYVICTCITLYLILSRYKHQILLLQKKRINIKQIKRNMLTLKESVNNFNDIFGWIILLNIFYCAIKCLIFIDIMIKSREAGRSHFLRLYCVGIVLLNGAGISTTVLLCDAILKEFEKIWKIVFKMQIWSEHQKFETFVAIVSHSRPKFTAARFFLIDRSTLFSIVNTILTFLLVLIQFKSG</sequence>
<evidence type="ECO:0000256" key="1">
    <source>
        <dbReference type="ARBA" id="ARBA00004651"/>
    </source>
</evidence>
<protein>
    <recommendedName>
        <fullName evidence="8">Gustatory receptor</fullName>
    </recommendedName>
</protein>
<feature type="transmembrane region" description="Helical" evidence="8">
    <location>
        <begin position="241"/>
        <end position="267"/>
    </location>
</feature>
<keyword evidence="5 8" id="KW-0472">Membrane</keyword>
<feature type="transmembrane region" description="Helical" evidence="8">
    <location>
        <begin position="30"/>
        <end position="50"/>
    </location>
</feature>
<accession>A0A482WB00</accession>
<keyword evidence="10" id="KW-1185">Reference proteome</keyword>
<dbReference type="PANTHER" id="PTHR21143">
    <property type="entry name" value="INVERTEBRATE GUSTATORY RECEPTOR"/>
    <property type="match status" value="1"/>
</dbReference>
<evidence type="ECO:0000256" key="3">
    <source>
        <dbReference type="ARBA" id="ARBA00022692"/>
    </source>
</evidence>
<dbReference type="GO" id="GO:0030424">
    <property type="term" value="C:axon"/>
    <property type="evidence" value="ECO:0007669"/>
    <property type="project" value="TreeGrafter"/>
</dbReference>
<dbReference type="InterPro" id="IPR013604">
    <property type="entry name" value="7TM_chemorcpt"/>
</dbReference>
<evidence type="ECO:0000256" key="4">
    <source>
        <dbReference type="ARBA" id="ARBA00022989"/>
    </source>
</evidence>
<dbReference type="GO" id="GO:0008049">
    <property type="term" value="P:male courtship behavior"/>
    <property type="evidence" value="ECO:0007669"/>
    <property type="project" value="TreeGrafter"/>
</dbReference>
<keyword evidence="3 8" id="KW-0812">Transmembrane</keyword>
<keyword evidence="7 8" id="KW-0807">Transducer</keyword>
<keyword evidence="4 8" id="KW-1133">Transmembrane helix</keyword>